<dbReference type="PANTHER" id="PTHR11662:SF336">
    <property type="entry name" value="LP19554P"/>
    <property type="match status" value="1"/>
</dbReference>
<evidence type="ECO:0000256" key="2">
    <source>
        <dbReference type="ARBA" id="ARBA00022448"/>
    </source>
</evidence>
<feature type="transmembrane region" description="Helical" evidence="8">
    <location>
        <begin position="203"/>
        <end position="223"/>
    </location>
</feature>
<feature type="transmembrane region" description="Helical" evidence="8">
    <location>
        <begin position="436"/>
        <end position="455"/>
    </location>
</feature>
<protein>
    <recommendedName>
        <fullName evidence="9">Major facilitator superfamily (MFS) profile domain-containing protein</fullName>
    </recommendedName>
</protein>
<feature type="region of interest" description="Disordered" evidence="7">
    <location>
        <begin position="54"/>
        <end position="73"/>
    </location>
</feature>
<dbReference type="InterPro" id="IPR036259">
    <property type="entry name" value="MFS_trans_sf"/>
</dbReference>
<feature type="transmembrane region" description="Helical" evidence="8">
    <location>
        <begin position="141"/>
        <end position="162"/>
    </location>
</feature>
<keyword evidence="5 8" id="KW-1133">Transmembrane helix</keyword>
<dbReference type="SUPFAM" id="SSF103473">
    <property type="entry name" value="MFS general substrate transporter"/>
    <property type="match status" value="1"/>
</dbReference>
<feature type="transmembrane region" description="Helical" evidence="8">
    <location>
        <begin position="338"/>
        <end position="362"/>
    </location>
</feature>
<feature type="transmembrane region" description="Helical" evidence="8">
    <location>
        <begin position="368"/>
        <end position="389"/>
    </location>
</feature>
<evidence type="ECO:0000256" key="1">
    <source>
        <dbReference type="ARBA" id="ARBA00004141"/>
    </source>
</evidence>
<sequence>MAEPATVDKGSGIPVRFIVAIMMFFACGINYMMRVNVSVNIIAMVPRDVTNKKQQSECASTQTNKSEVMQPPGTPTFNWTNQEQAYVLGGYFWGYATSCVVGGTVAEQYGPRKVVFYTMIIAAILTGLTPPAAMISVQMLLASRVVGGLAAGFLFPSLHALLARWAPPQEKSKFVSALLGGAIGTACTWSLSGPLIKALGWPYAFYIQGLIGVTWCFVWLYLVHDSPRTHPRISKGEREYILNAIGDKIAHGQKVKTPFKKILTSFPYLAMVVLHYGNDWGIYFIMTAGPKFISGALGFDLSSVGSLSSLPYISRMCFALGFGYIGDRIIEKQLMRTIYVRKFFTIFSHIIPGLLLFALGYAGCRPMLSVGLISFSLGLNGAACLTNLVNHQDLAPNFAGTLYGLANGVGNTAGFITPLVTAYFTRDGNGFAQWRLVFLVGSLLYILTAFWFIIFGTSETQPWNYPENNEPGGQRKK</sequence>
<dbReference type="GO" id="GO:0015293">
    <property type="term" value="F:symporter activity"/>
    <property type="evidence" value="ECO:0007669"/>
    <property type="project" value="UniProtKB-KW"/>
</dbReference>
<proteinExistence type="predicted"/>
<dbReference type="AlphaFoldDB" id="A0A9P0I3I4"/>
<feature type="transmembrane region" description="Helical" evidence="8">
    <location>
        <begin position="174"/>
        <end position="191"/>
    </location>
</feature>
<dbReference type="PANTHER" id="PTHR11662">
    <property type="entry name" value="SOLUTE CARRIER FAMILY 17"/>
    <property type="match status" value="1"/>
</dbReference>
<evidence type="ECO:0000259" key="9">
    <source>
        <dbReference type="PROSITE" id="PS50850"/>
    </source>
</evidence>
<dbReference type="InterPro" id="IPR050382">
    <property type="entry name" value="MFS_Na/Anion_cotransporter"/>
</dbReference>
<accession>A0A9P0I3I4</accession>
<dbReference type="FunFam" id="1.20.1250.20:FF:000157">
    <property type="entry name" value="Inorganic phosphate cotransporter"/>
    <property type="match status" value="1"/>
</dbReference>
<keyword evidence="3 8" id="KW-0812">Transmembrane</keyword>
<keyword evidence="2" id="KW-0813">Transport</keyword>
<feature type="transmembrane region" description="Helical" evidence="8">
    <location>
        <begin position="266"/>
        <end position="286"/>
    </location>
</feature>
<dbReference type="InterPro" id="IPR020846">
    <property type="entry name" value="MFS_dom"/>
</dbReference>
<dbReference type="PROSITE" id="PS50850">
    <property type="entry name" value="MFS"/>
    <property type="match status" value="1"/>
</dbReference>
<feature type="compositionally biased region" description="Polar residues" evidence="7">
    <location>
        <begin position="56"/>
        <end position="67"/>
    </location>
</feature>
<evidence type="ECO:0000256" key="6">
    <source>
        <dbReference type="ARBA" id="ARBA00023136"/>
    </source>
</evidence>
<evidence type="ECO:0000313" key="11">
    <source>
        <dbReference type="Proteomes" id="UP001153321"/>
    </source>
</evidence>
<feature type="transmembrane region" description="Helical" evidence="8">
    <location>
        <begin position="306"/>
        <end position="326"/>
    </location>
</feature>
<dbReference type="GO" id="GO:0016020">
    <property type="term" value="C:membrane"/>
    <property type="evidence" value="ECO:0007669"/>
    <property type="project" value="UniProtKB-SubCell"/>
</dbReference>
<evidence type="ECO:0000256" key="3">
    <source>
        <dbReference type="ARBA" id="ARBA00022692"/>
    </source>
</evidence>
<gene>
    <name evidence="10" type="ORF">SPLIT_LOCUS4494</name>
</gene>
<evidence type="ECO:0000256" key="5">
    <source>
        <dbReference type="ARBA" id="ARBA00022989"/>
    </source>
</evidence>
<reference evidence="10" key="1">
    <citation type="submission" date="2022-02" db="EMBL/GenBank/DDBJ databases">
        <authorList>
            <person name="King R."/>
        </authorList>
    </citation>
    <scope>NUCLEOTIDE SEQUENCE</scope>
</reference>
<evidence type="ECO:0000256" key="8">
    <source>
        <dbReference type="SAM" id="Phobius"/>
    </source>
</evidence>
<keyword evidence="4" id="KW-0769">Symport</keyword>
<dbReference type="Gene3D" id="1.20.1250.20">
    <property type="entry name" value="MFS general substrate transporter like domains"/>
    <property type="match status" value="2"/>
</dbReference>
<dbReference type="Pfam" id="PF07690">
    <property type="entry name" value="MFS_1"/>
    <property type="match status" value="1"/>
</dbReference>
<comment type="subcellular location">
    <subcellularLocation>
        <location evidence="1">Membrane</location>
        <topology evidence="1">Multi-pass membrane protein</topology>
    </subcellularLocation>
</comment>
<dbReference type="GO" id="GO:0006820">
    <property type="term" value="P:monoatomic anion transport"/>
    <property type="evidence" value="ECO:0007669"/>
    <property type="project" value="TreeGrafter"/>
</dbReference>
<feature type="transmembrane region" description="Helical" evidence="8">
    <location>
        <begin position="114"/>
        <end position="135"/>
    </location>
</feature>
<organism evidence="10 11">
    <name type="scientific">Spodoptera littoralis</name>
    <name type="common">Egyptian cotton leafworm</name>
    <dbReference type="NCBI Taxonomy" id="7109"/>
    <lineage>
        <taxon>Eukaryota</taxon>
        <taxon>Metazoa</taxon>
        <taxon>Ecdysozoa</taxon>
        <taxon>Arthropoda</taxon>
        <taxon>Hexapoda</taxon>
        <taxon>Insecta</taxon>
        <taxon>Pterygota</taxon>
        <taxon>Neoptera</taxon>
        <taxon>Endopterygota</taxon>
        <taxon>Lepidoptera</taxon>
        <taxon>Glossata</taxon>
        <taxon>Ditrysia</taxon>
        <taxon>Noctuoidea</taxon>
        <taxon>Noctuidae</taxon>
        <taxon>Amphipyrinae</taxon>
        <taxon>Spodoptera</taxon>
    </lineage>
</organism>
<evidence type="ECO:0000256" key="4">
    <source>
        <dbReference type="ARBA" id="ARBA00022847"/>
    </source>
</evidence>
<dbReference type="CDD" id="cd17318">
    <property type="entry name" value="MFS_SLC17"/>
    <property type="match status" value="1"/>
</dbReference>
<dbReference type="EMBL" id="LR824550">
    <property type="protein sequence ID" value="CAH1639136.1"/>
    <property type="molecule type" value="Genomic_DNA"/>
</dbReference>
<evidence type="ECO:0000256" key="7">
    <source>
        <dbReference type="SAM" id="MobiDB-lite"/>
    </source>
</evidence>
<dbReference type="FunFam" id="1.20.1250.20:FF:000003">
    <property type="entry name" value="Solute carrier family 17 member 3"/>
    <property type="match status" value="1"/>
</dbReference>
<keyword evidence="11" id="KW-1185">Reference proteome</keyword>
<feature type="transmembrane region" description="Helical" evidence="8">
    <location>
        <begin position="401"/>
        <end position="424"/>
    </location>
</feature>
<dbReference type="InterPro" id="IPR011701">
    <property type="entry name" value="MFS"/>
</dbReference>
<dbReference type="Proteomes" id="UP001153321">
    <property type="component" value="Chromosome 19"/>
</dbReference>
<name>A0A9P0I3I4_SPOLI</name>
<feature type="transmembrane region" description="Helical" evidence="8">
    <location>
        <begin position="13"/>
        <end position="33"/>
    </location>
</feature>
<feature type="domain" description="Major facilitator superfamily (MFS) profile" evidence="9">
    <location>
        <begin position="16"/>
        <end position="460"/>
    </location>
</feature>
<keyword evidence="6 8" id="KW-0472">Membrane</keyword>
<evidence type="ECO:0000313" key="10">
    <source>
        <dbReference type="EMBL" id="CAH1639136.1"/>
    </source>
</evidence>